<feature type="compositionally biased region" description="Basic and acidic residues" evidence="1">
    <location>
        <begin position="69"/>
        <end position="80"/>
    </location>
</feature>
<sequence>MTLEDKEAVEAARKAYNSLNNVQRGYMSQGCLKVLEKAETQIDKLETAEKPRAMPAPNSISAPSQGQKDAGRVVEIPEGK</sequence>
<gene>
    <name evidence="2" type="ORF">PTZ04_18340</name>
</gene>
<keyword evidence="3" id="KW-1185">Reference proteome</keyword>
<name>A0ABT5UTB9_EUBLI</name>
<evidence type="ECO:0000313" key="2">
    <source>
        <dbReference type="EMBL" id="MDE1472218.1"/>
    </source>
</evidence>
<comment type="caution">
    <text evidence="2">The sequence shown here is derived from an EMBL/GenBank/DDBJ whole genome shotgun (WGS) entry which is preliminary data.</text>
</comment>
<proteinExistence type="predicted"/>
<protein>
    <submittedName>
        <fullName evidence="2">Uncharacterized protein</fullName>
    </submittedName>
</protein>
<evidence type="ECO:0000313" key="3">
    <source>
        <dbReference type="Proteomes" id="UP001215087"/>
    </source>
</evidence>
<evidence type="ECO:0000256" key="1">
    <source>
        <dbReference type="SAM" id="MobiDB-lite"/>
    </source>
</evidence>
<reference evidence="2 3" key="1">
    <citation type="submission" date="2023-02" db="EMBL/GenBank/DDBJ databases">
        <title>Comparative genome analysis of Eubacterium limosum species.</title>
        <authorList>
            <person name="Bak J.E."/>
        </authorList>
    </citation>
    <scope>NUCLEOTIDE SEQUENCE [LARGE SCALE GENOMIC DNA]</scope>
    <source>
        <strain evidence="2 3">KGMB01548</strain>
    </source>
</reference>
<dbReference type="EMBL" id="JAQSVD010000013">
    <property type="protein sequence ID" value="MDE1472218.1"/>
    <property type="molecule type" value="Genomic_DNA"/>
</dbReference>
<accession>A0ABT5UTB9</accession>
<dbReference type="Proteomes" id="UP001215087">
    <property type="component" value="Unassembled WGS sequence"/>
</dbReference>
<dbReference type="RefSeq" id="WP_227208802.1">
    <property type="nucleotide sequence ID" value="NZ_JAJCLO010000014.1"/>
</dbReference>
<feature type="compositionally biased region" description="Polar residues" evidence="1">
    <location>
        <begin position="58"/>
        <end position="67"/>
    </location>
</feature>
<organism evidence="2 3">
    <name type="scientific">Eubacterium limosum</name>
    <dbReference type="NCBI Taxonomy" id="1736"/>
    <lineage>
        <taxon>Bacteria</taxon>
        <taxon>Bacillati</taxon>
        <taxon>Bacillota</taxon>
        <taxon>Clostridia</taxon>
        <taxon>Eubacteriales</taxon>
        <taxon>Eubacteriaceae</taxon>
        <taxon>Eubacterium</taxon>
    </lineage>
</organism>
<feature type="region of interest" description="Disordered" evidence="1">
    <location>
        <begin position="47"/>
        <end position="80"/>
    </location>
</feature>